<evidence type="ECO:0000313" key="1">
    <source>
        <dbReference type="EMBL" id="QPM89654.1"/>
    </source>
</evidence>
<proteinExistence type="predicted"/>
<dbReference type="RefSeq" id="WP_196941899.1">
    <property type="nucleotide sequence ID" value="NZ_CP060436.1"/>
</dbReference>
<dbReference type="Proteomes" id="UP000283786">
    <property type="component" value="Chromosome"/>
</dbReference>
<evidence type="ECO:0000313" key="2">
    <source>
        <dbReference type="Proteomes" id="UP000283786"/>
    </source>
</evidence>
<name>A0A418SE75_9RHOB</name>
<dbReference type="AlphaFoldDB" id="A0A418SE75"/>
<reference evidence="1 2" key="1">
    <citation type="submission" date="2020-08" db="EMBL/GenBank/DDBJ databases">
        <title>Genome sequence of Rhodobacteraceae bacterium Lw-13e.</title>
        <authorList>
            <person name="Poehlein A."/>
            <person name="Wolter L."/>
            <person name="Daniel R."/>
            <person name="Brinkhoff T."/>
        </authorList>
    </citation>
    <scope>NUCLEOTIDE SEQUENCE [LARGE SCALE GENOMIC DNA]</scope>
    <source>
        <strain evidence="1 2">Lw-13e</strain>
    </source>
</reference>
<protein>
    <recommendedName>
        <fullName evidence="3">PEBP family protein</fullName>
    </recommendedName>
</protein>
<dbReference type="Gene3D" id="2.60.120.260">
    <property type="entry name" value="Galactose-binding domain-like"/>
    <property type="match status" value="1"/>
</dbReference>
<accession>A0A418SE75</accession>
<gene>
    <name evidence="1" type="ORF">PSAL_008770</name>
</gene>
<keyword evidence="2" id="KW-1185">Reference proteome</keyword>
<dbReference type="EMBL" id="CP060436">
    <property type="protein sequence ID" value="QPM89654.1"/>
    <property type="molecule type" value="Genomic_DNA"/>
</dbReference>
<evidence type="ECO:0008006" key="3">
    <source>
        <dbReference type="Google" id="ProtNLM"/>
    </source>
</evidence>
<dbReference type="KEGG" id="palw:PSAL_008770"/>
<organism evidence="1 2">
    <name type="scientific">Pseudooceanicola algae</name>
    <dbReference type="NCBI Taxonomy" id="1537215"/>
    <lineage>
        <taxon>Bacteria</taxon>
        <taxon>Pseudomonadati</taxon>
        <taxon>Pseudomonadota</taxon>
        <taxon>Alphaproteobacteria</taxon>
        <taxon>Rhodobacterales</taxon>
        <taxon>Paracoccaceae</taxon>
        <taxon>Pseudooceanicola</taxon>
    </lineage>
</organism>
<sequence length="215" mass="22837">MRFILAAATALTACAAQAGTRDITADVWVDNWFSLSANGEAVLEDSVSITTERSFNAETATFSVELPAVIAIEAKDFKENDSGLEYIGTNRQQMGDGGMIAQFMDAVSGETLAVTDADMKCLVVQHAPIEPSCADEANPVAGEGACGFVATDIPADWTSPDFDDSDWPAATVHSAADVGPKDGYDEITWDDSAKLVWGESLTQDNTLLCRLTISE</sequence>